<dbReference type="OrthoDB" id="3648402at2759"/>
<feature type="compositionally biased region" description="Acidic residues" evidence="1">
    <location>
        <begin position="340"/>
        <end position="352"/>
    </location>
</feature>
<dbReference type="AlphaFoldDB" id="A0A6A6FW22"/>
<organism evidence="2 3">
    <name type="scientific">Cercospora zeae-maydis SCOH1-5</name>
    <dbReference type="NCBI Taxonomy" id="717836"/>
    <lineage>
        <taxon>Eukaryota</taxon>
        <taxon>Fungi</taxon>
        <taxon>Dikarya</taxon>
        <taxon>Ascomycota</taxon>
        <taxon>Pezizomycotina</taxon>
        <taxon>Dothideomycetes</taxon>
        <taxon>Dothideomycetidae</taxon>
        <taxon>Mycosphaerellales</taxon>
        <taxon>Mycosphaerellaceae</taxon>
        <taxon>Cercospora</taxon>
    </lineage>
</organism>
<evidence type="ECO:0000313" key="2">
    <source>
        <dbReference type="EMBL" id="KAF2217591.1"/>
    </source>
</evidence>
<name>A0A6A6FW22_9PEZI</name>
<feature type="region of interest" description="Disordered" evidence="1">
    <location>
        <begin position="234"/>
        <end position="366"/>
    </location>
</feature>
<protein>
    <submittedName>
        <fullName evidence="2">Uncharacterized protein</fullName>
    </submittedName>
</protein>
<feature type="region of interest" description="Disordered" evidence="1">
    <location>
        <begin position="137"/>
        <end position="220"/>
    </location>
</feature>
<dbReference type="EMBL" id="ML992662">
    <property type="protein sequence ID" value="KAF2217591.1"/>
    <property type="molecule type" value="Genomic_DNA"/>
</dbReference>
<feature type="region of interest" description="Disordered" evidence="1">
    <location>
        <begin position="396"/>
        <end position="473"/>
    </location>
</feature>
<evidence type="ECO:0000256" key="1">
    <source>
        <dbReference type="SAM" id="MobiDB-lite"/>
    </source>
</evidence>
<feature type="compositionally biased region" description="Acidic residues" evidence="1">
    <location>
        <begin position="143"/>
        <end position="158"/>
    </location>
</feature>
<gene>
    <name evidence="2" type="ORF">CERZMDRAFT_92241</name>
</gene>
<feature type="compositionally biased region" description="Basic and acidic residues" evidence="1">
    <location>
        <begin position="455"/>
        <end position="473"/>
    </location>
</feature>
<accession>A0A6A6FW22</accession>
<feature type="compositionally biased region" description="Basic and acidic residues" evidence="1">
    <location>
        <begin position="234"/>
        <end position="245"/>
    </location>
</feature>
<feature type="compositionally biased region" description="Acidic residues" evidence="1">
    <location>
        <begin position="441"/>
        <end position="454"/>
    </location>
</feature>
<proteinExistence type="predicted"/>
<dbReference type="Proteomes" id="UP000799539">
    <property type="component" value="Unassembled WGS sequence"/>
</dbReference>
<sequence>MPRIKLFNPKKRKSEPVRCEPLDLRSLPPSFEEVEETLPLCSECHYNHLPQEDLTWPFEARLTLYPCERFCEECHEDDFDNVQQLREHIITYHGEVLRHEGRPGGVTVRRRRVMKQNGKGAVKGGAKVASILRRETCPASEAVVEEEDDEGGGEEEEEGSRSRKRKSEEYGEPADDREKSKKQMREEFYNSGLPHVPNGEAGIADLGIPEGTRGPTVTGDLGILYNPDKVIKEDGEPTTHLDKGNNVHMGKNLVKVADLRKMPPPPLPPRRESTPGPSSTRKRGSAGHADNPSTLKRKPKTRDFSIFHTINESYDHRHNPPPAMAMGTLGIPFDPAEVSYGEEEEESEEEEGVIIGQSSEDEGRKAPEMSMLTSGFRHGFPDNAGARREVPETRKLTLGFRHGTPDNAEVRRQPPEISMLSSGFRHATPDVVMDSLVPSDDAGEQEEENEEGEEQGGHDGAGPDKDAEYELDD</sequence>
<keyword evidence="3" id="KW-1185">Reference proteome</keyword>
<evidence type="ECO:0000313" key="3">
    <source>
        <dbReference type="Proteomes" id="UP000799539"/>
    </source>
</evidence>
<feature type="compositionally biased region" description="Basic and acidic residues" evidence="1">
    <location>
        <begin position="166"/>
        <end position="188"/>
    </location>
</feature>
<reference evidence="2" key="1">
    <citation type="journal article" date="2020" name="Stud. Mycol.">
        <title>101 Dothideomycetes genomes: a test case for predicting lifestyles and emergence of pathogens.</title>
        <authorList>
            <person name="Haridas S."/>
            <person name="Albert R."/>
            <person name="Binder M."/>
            <person name="Bloem J."/>
            <person name="Labutti K."/>
            <person name="Salamov A."/>
            <person name="Andreopoulos B."/>
            <person name="Baker S."/>
            <person name="Barry K."/>
            <person name="Bills G."/>
            <person name="Bluhm B."/>
            <person name="Cannon C."/>
            <person name="Castanera R."/>
            <person name="Culley D."/>
            <person name="Daum C."/>
            <person name="Ezra D."/>
            <person name="Gonzalez J."/>
            <person name="Henrissat B."/>
            <person name="Kuo A."/>
            <person name="Liang C."/>
            <person name="Lipzen A."/>
            <person name="Lutzoni F."/>
            <person name="Magnuson J."/>
            <person name="Mondo S."/>
            <person name="Nolan M."/>
            <person name="Ohm R."/>
            <person name="Pangilinan J."/>
            <person name="Park H.-J."/>
            <person name="Ramirez L."/>
            <person name="Alfaro M."/>
            <person name="Sun H."/>
            <person name="Tritt A."/>
            <person name="Yoshinaga Y."/>
            <person name="Zwiers L.-H."/>
            <person name="Turgeon B."/>
            <person name="Goodwin S."/>
            <person name="Spatafora J."/>
            <person name="Crous P."/>
            <person name="Grigoriev I."/>
        </authorList>
    </citation>
    <scope>NUCLEOTIDE SEQUENCE</scope>
    <source>
        <strain evidence="2">SCOH1-5</strain>
    </source>
</reference>